<comment type="caution">
    <text evidence="2">The sequence shown here is derived from an EMBL/GenBank/DDBJ whole genome shotgun (WGS) entry which is preliminary data.</text>
</comment>
<reference evidence="2" key="1">
    <citation type="journal article" date="2021" name="Environ. Microbiol.">
        <title>Cryptic niche differentiation of novel sediment ecotypes of Rugeria pomeroyi correlates with nitrate respiration.</title>
        <authorList>
            <person name="Lin X."/>
            <person name="McNichol J."/>
            <person name="Chu X."/>
            <person name="Qian Y."/>
            <person name="Luo H."/>
        </authorList>
    </citation>
    <scope>NUCLEOTIDE SEQUENCE</scope>
    <source>
        <strain evidence="2">SZCCDBB064</strain>
    </source>
</reference>
<dbReference type="Proteomes" id="UP000813672">
    <property type="component" value="Unassembled WGS sequence"/>
</dbReference>
<protein>
    <submittedName>
        <fullName evidence="2">Uncharacterized protein</fullName>
    </submittedName>
</protein>
<dbReference type="RefSeq" id="WP_234145731.1">
    <property type="nucleotide sequence ID" value="NZ_JAGQAF010000023.1"/>
</dbReference>
<name>A0A9Q3ZS06_9RHOB</name>
<evidence type="ECO:0000313" key="3">
    <source>
        <dbReference type="Proteomes" id="UP000813672"/>
    </source>
</evidence>
<dbReference type="AlphaFoldDB" id="A0A9Q3ZS06"/>
<proteinExistence type="predicted"/>
<sequence length="103" mass="11223">MHISFTPMRRDDRLELVKQDDVLTINGEEFDFSALPEGAVLPRDAVSCDWLTSDVERIGGVIHLTLILPHGADATPERLFPAPVEAGDGRVPLSGDPADEMEA</sequence>
<evidence type="ECO:0000256" key="1">
    <source>
        <dbReference type="SAM" id="MobiDB-lite"/>
    </source>
</evidence>
<accession>A0A9Q3ZS06</accession>
<feature type="region of interest" description="Disordered" evidence="1">
    <location>
        <begin position="81"/>
        <end position="103"/>
    </location>
</feature>
<dbReference type="EMBL" id="JAGQAF010000023">
    <property type="protein sequence ID" value="MCE8540149.1"/>
    <property type="molecule type" value="Genomic_DNA"/>
</dbReference>
<evidence type="ECO:0000313" key="2">
    <source>
        <dbReference type="EMBL" id="MCE8540149.1"/>
    </source>
</evidence>
<organism evidence="2 3">
    <name type="scientific">Ruegeria pomeroyi</name>
    <dbReference type="NCBI Taxonomy" id="89184"/>
    <lineage>
        <taxon>Bacteria</taxon>
        <taxon>Pseudomonadati</taxon>
        <taxon>Pseudomonadota</taxon>
        <taxon>Alphaproteobacteria</taxon>
        <taxon>Rhodobacterales</taxon>
        <taxon>Roseobacteraceae</taxon>
        <taxon>Ruegeria</taxon>
    </lineage>
</organism>
<gene>
    <name evidence="2" type="ORF">KBY27_22020</name>
</gene>